<evidence type="ECO:0000256" key="1">
    <source>
        <dbReference type="SAM" id="Phobius"/>
    </source>
</evidence>
<organism evidence="3 4">
    <name type="scientific">Plastoroseomonas hellenica</name>
    <dbReference type="NCBI Taxonomy" id="2687306"/>
    <lineage>
        <taxon>Bacteria</taxon>
        <taxon>Pseudomonadati</taxon>
        <taxon>Pseudomonadota</taxon>
        <taxon>Alphaproteobacteria</taxon>
        <taxon>Acetobacterales</taxon>
        <taxon>Acetobacteraceae</taxon>
        <taxon>Plastoroseomonas</taxon>
    </lineage>
</organism>
<dbReference type="Proteomes" id="UP001196870">
    <property type="component" value="Unassembled WGS sequence"/>
</dbReference>
<dbReference type="RefSeq" id="WP_211852400.1">
    <property type="nucleotide sequence ID" value="NZ_JAAGBB010000010.1"/>
</dbReference>
<proteinExistence type="predicted"/>
<feature type="transmembrane region" description="Helical" evidence="1">
    <location>
        <begin position="134"/>
        <end position="154"/>
    </location>
</feature>
<reference evidence="4" key="1">
    <citation type="journal article" date="2021" name="Syst. Appl. Microbiol.">
        <title>Roseomonas hellenica sp. nov., isolated from roots of wild-growing Alkanna tinctoria.</title>
        <authorList>
            <person name="Rat A."/>
            <person name="Naranjo H.D."/>
            <person name="Lebbe L."/>
            <person name="Cnockaert M."/>
            <person name="Krigas N."/>
            <person name="Grigoriadou K."/>
            <person name="Maloupa E."/>
            <person name="Willems A."/>
        </authorList>
    </citation>
    <scope>NUCLEOTIDE SEQUENCE [LARGE SCALE GENOMIC DNA]</scope>
    <source>
        <strain evidence="4">LMG 31523</strain>
    </source>
</reference>
<dbReference type="Pfam" id="PF00487">
    <property type="entry name" value="FA_desaturase"/>
    <property type="match status" value="2"/>
</dbReference>
<accession>A0ABS5EWS1</accession>
<keyword evidence="1" id="KW-1133">Transmembrane helix</keyword>
<feature type="domain" description="Fatty acid desaturase" evidence="2">
    <location>
        <begin position="139"/>
        <end position="234"/>
    </location>
</feature>
<protein>
    <submittedName>
        <fullName evidence="3">Beta-carotene ketolase</fullName>
    </submittedName>
</protein>
<keyword evidence="1" id="KW-0812">Transmembrane</keyword>
<keyword evidence="4" id="KW-1185">Reference proteome</keyword>
<feature type="domain" description="Fatty acid desaturase" evidence="2">
    <location>
        <begin position="39"/>
        <end position="136"/>
    </location>
</feature>
<name>A0ABS5EWS1_9PROT</name>
<evidence type="ECO:0000259" key="2">
    <source>
        <dbReference type="Pfam" id="PF00487"/>
    </source>
</evidence>
<comment type="caution">
    <text evidence="3">The sequence shown here is derived from an EMBL/GenBank/DDBJ whole genome shotgun (WGS) entry which is preliminary data.</text>
</comment>
<dbReference type="EMBL" id="JAAGBB010000010">
    <property type="protein sequence ID" value="MBR0664738.1"/>
    <property type="molecule type" value="Genomic_DNA"/>
</dbReference>
<gene>
    <name evidence="3" type="ORF">GXW71_10285</name>
</gene>
<dbReference type="InterPro" id="IPR005804">
    <property type="entry name" value="FA_desaturase_dom"/>
</dbReference>
<keyword evidence="1" id="KW-0472">Membrane</keyword>
<feature type="transmembrane region" description="Helical" evidence="1">
    <location>
        <begin position="42"/>
        <end position="64"/>
    </location>
</feature>
<evidence type="ECO:0000313" key="4">
    <source>
        <dbReference type="Proteomes" id="UP001196870"/>
    </source>
</evidence>
<evidence type="ECO:0000313" key="3">
    <source>
        <dbReference type="EMBL" id="MBR0664738.1"/>
    </source>
</evidence>
<sequence length="242" mass="27258">MTAARQAAVGLALAAVILAAWSGLHGWAVFWHRWGENDWWRAPLLVVAQTWLSVGLFIVAHDAIHGSLAPGWPRLNAAVGQICVALYAGFSLHSLAAAHRRHHAEPGRDGDPDFHPAAPHRFAAWFLGFFRHYFGWRELAVLSVATAAWLWLGARPLNLVVFWALPALLSALQLFTFGTWLPHRHAEGGFADEHRARSLDYPWALSLLACFHFGRHREHHCRPEMPWWRLPAVKLQADRDPV</sequence>
<feature type="transmembrane region" description="Helical" evidence="1">
    <location>
        <begin position="160"/>
        <end position="181"/>
    </location>
</feature>